<reference evidence="2" key="1">
    <citation type="submission" date="2021-02" db="EMBL/GenBank/DDBJ databases">
        <authorList>
            <person name="Nieuwenhuis M."/>
            <person name="Van De Peppel L.J.J."/>
        </authorList>
    </citation>
    <scope>NUCLEOTIDE SEQUENCE</scope>
    <source>
        <strain evidence="2">D49</strain>
    </source>
</reference>
<dbReference type="Proteomes" id="UP000717328">
    <property type="component" value="Unassembled WGS sequence"/>
</dbReference>
<protein>
    <submittedName>
        <fullName evidence="2">Uncharacterized protein</fullName>
    </submittedName>
</protein>
<keyword evidence="3" id="KW-1185">Reference proteome</keyword>
<name>A0A9P7K4D8_9AGAR</name>
<evidence type="ECO:0000256" key="1">
    <source>
        <dbReference type="SAM" id="MobiDB-lite"/>
    </source>
</evidence>
<dbReference type="AlphaFoldDB" id="A0A9P7K4D8"/>
<dbReference type="EMBL" id="JABCKI010006285">
    <property type="protein sequence ID" value="KAG5634756.1"/>
    <property type="molecule type" value="Genomic_DNA"/>
</dbReference>
<feature type="compositionally biased region" description="Acidic residues" evidence="1">
    <location>
        <begin position="185"/>
        <end position="202"/>
    </location>
</feature>
<sequence>MFQNYLDTTEKLPMEAYVPLEELDPHDKLHLLSTSLPPLVPHFFVPPLTEKPQNPIMDTLKQEMEYKNRKPFPSLPPELNLLTVDQTVEPHSNTGHNLWAEDEARHPDDYPQFDPSPVVLLSNIYTHLEGHIERHSPHTVTAIFAYILTHVSHDYLEQVSRSVGYGADLVKKASRDTGKKLDQYSSDEEEDEDEDEDEDFSDAEQPLVAIFPSFFPTKLIEAMPAARKSLVLLQKAQPDHPILQRTIAKGVIRWFWTEAAIVAAWNGKYFDDKEQGNQETQDIPSVPTDEGNLGIFKLFDLEPGANLCASTTVTQGVAATRSLQRFIDEFPVALPSMTPTLTQLTSLVLAPLIHHASSLSTALLTLFLAPPTTADDTLSFQAHLHLLRSYLLLSAPPFKSRLAAALFSHQEGPEAEHTPHSISFRSLRRKTAKKALDGIDLVQPWAVGISPSLLERETWPPVGSDLSFFLRTVIVDSSLEIGRYVSSPGTDSGGDRIEDKSRVLKEAEYRLGFAIRELPVGSLRDKWLNPLSELHRLSLLILPLIRIPSY</sequence>
<evidence type="ECO:0000313" key="3">
    <source>
        <dbReference type="Proteomes" id="UP000717328"/>
    </source>
</evidence>
<dbReference type="OrthoDB" id="775571at2759"/>
<gene>
    <name evidence="2" type="ORF">H0H81_000887</name>
</gene>
<proteinExistence type="predicted"/>
<reference evidence="2" key="2">
    <citation type="submission" date="2021-10" db="EMBL/GenBank/DDBJ databases">
        <title>Phylogenomics reveals ancestral predisposition of the termite-cultivated fungus Termitomyces towards a domesticated lifestyle.</title>
        <authorList>
            <person name="Auxier B."/>
            <person name="Grum-Grzhimaylo A."/>
            <person name="Cardenas M.E."/>
            <person name="Lodge J.D."/>
            <person name="Laessoe T."/>
            <person name="Pedersen O."/>
            <person name="Smith M.E."/>
            <person name="Kuyper T.W."/>
            <person name="Franco-Molano E.A."/>
            <person name="Baroni T.J."/>
            <person name="Aanen D.K."/>
        </authorList>
    </citation>
    <scope>NUCLEOTIDE SEQUENCE</scope>
    <source>
        <strain evidence="2">D49</strain>
    </source>
</reference>
<organism evidence="2 3">
    <name type="scientific">Sphagnurus paluster</name>
    <dbReference type="NCBI Taxonomy" id="117069"/>
    <lineage>
        <taxon>Eukaryota</taxon>
        <taxon>Fungi</taxon>
        <taxon>Dikarya</taxon>
        <taxon>Basidiomycota</taxon>
        <taxon>Agaricomycotina</taxon>
        <taxon>Agaricomycetes</taxon>
        <taxon>Agaricomycetidae</taxon>
        <taxon>Agaricales</taxon>
        <taxon>Tricholomatineae</taxon>
        <taxon>Lyophyllaceae</taxon>
        <taxon>Sphagnurus</taxon>
    </lineage>
</organism>
<feature type="region of interest" description="Disordered" evidence="1">
    <location>
        <begin position="176"/>
        <end position="202"/>
    </location>
</feature>
<accession>A0A9P7K4D8</accession>
<comment type="caution">
    <text evidence="2">The sequence shown here is derived from an EMBL/GenBank/DDBJ whole genome shotgun (WGS) entry which is preliminary data.</text>
</comment>
<evidence type="ECO:0000313" key="2">
    <source>
        <dbReference type="EMBL" id="KAG5634756.1"/>
    </source>
</evidence>